<dbReference type="EMBL" id="CP012264">
    <property type="protein sequence ID" value="ALB62355.1"/>
    <property type="molecule type" value="Genomic_DNA"/>
</dbReference>
<proteinExistence type="predicted"/>
<gene>
    <name evidence="1" type="ORF">AFK62_07490</name>
    <name evidence="2" type="ORF">BN137_747</name>
</gene>
<reference evidence="4" key="2">
    <citation type="submission" date="2015-09" db="EMBL/GenBank/DDBJ databases">
        <title>Cronobacter genome sequencing and assembly.</title>
        <authorList>
            <person name="Descombes P."/>
            <person name="Baert L."/>
            <person name="Ngom-Bru C."/>
            <person name="Barretto C."/>
        </authorList>
    </citation>
    <scope>NUCLEOTIDE SEQUENCE [LARGE SCALE GENOMIC DNA]</scope>
    <source>
        <strain evidence="4">LMG 26250</strain>
    </source>
</reference>
<organism evidence="2 3">
    <name type="scientific">Cronobacter condimenti 1330</name>
    <dbReference type="NCBI Taxonomy" id="1073999"/>
    <lineage>
        <taxon>Bacteria</taxon>
        <taxon>Pseudomonadati</taxon>
        <taxon>Pseudomonadota</taxon>
        <taxon>Gammaproteobacteria</taxon>
        <taxon>Enterobacterales</taxon>
        <taxon>Enterobacteriaceae</taxon>
        <taxon>Cronobacter</taxon>
    </lineage>
</organism>
<reference evidence="1 4" key="3">
    <citation type="journal article" date="2016" name="Genome Announc.">
        <title>Fully Closed Genome Sequences of Five Type Strains of the Genus Cronobacter and One Cronobacter sakazakii Strain.</title>
        <authorList>
            <person name="Moine D."/>
            <person name="Kassam M."/>
            <person name="Baert L."/>
            <person name="Tang Y."/>
            <person name="Barretto C."/>
            <person name="Ngom Bru C."/>
            <person name="Klijn A."/>
            <person name="Descombes P."/>
        </authorList>
    </citation>
    <scope>NUCLEOTIDE SEQUENCE [LARGE SCALE GENOMIC DNA]</scope>
    <source>
        <strain evidence="1 4">LMG 26250</strain>
    </source>
</reference>
<dbReference type="AlphaFoldDB" id="K8A6X9"/>
<protein>
    <submittedName>
        <fullName evidence="2">Uncharacterized protein</fullName>
    </submittedName>
</protein>
<evidence type="ECO:0000313" key="4">
    <source>
        <dbReference type="Proteomes" id="UP000067320"/>
    </source>
</evidence>
<evidence type="ECO:0000313" key="3">
    <source>
        <dbReference type="Proteomes" id="UP000009340"/>
    </source>
</evidence>
<accession>K8A6X9</accession>
<keyword evidence="4" id="KW-1185">Reference proteome</keyword>
<dbReference type="Proteomes" id="UP000067320">
    <property type="component" value="Chromosome"/>
</dbReference>
<sequence>MNEFITTKFKALSSEEEAAVNALAEKLAANKPRRIMDESHLTPDQILKIKRACIQGHSAKAIQAAFNVSLAYVLKVKRNHNPQKYQKTPLTLAEKGVMAKQMEADGLSLSKMAELLGINSKMVSLLLTQPSPRYLVEQMLPYDQVLQNLRSARYVENPVYKEGTNKRRVRLIVSEARQQTRQAIIKSR</sequence>
<dbReference type="OrthoDB" id="6628831at2"/>
<dbReference type="EMBL" id="CAKW01000024">
    <property type="protein sequence ID" value="CCJ71409.1"/>
    <property type="molecule type" value="Genomic_DNA"/>
</dbReference>
<evidence type="ECO:0000313" key="1">
    <source>
        <dbReference type="EMBL" id="ALB62355.1"/>
    </source>
</evidence>
<name>K8A6X9_9ENTR</name>
<dbReference type="PATRIC" id="fig|1073999.7.peg.1544"/>
<reference evidence="2" key="1">
    <citation type="submission" date="2012-07" db="EMBL/GenBank/DDBJ databases">
        <authorList>
            <person name="Cummings C."/>
        </authorList>
    </citation>
    <scope>NUCLEOTIDE SEQUENCE</scope>
    <source>
        <strain evidence="2">1330</strain>
    </source>
</reference>
<dbReference type="KEGG" id="ccon:AFK62_07490"/>
<dbReference type="eggNOG" id="ENOG5033T5B">
    <property type="taxonomic scope" value="Bacteria"/>
</dbReference>
<dbReference type="RefSeq" id="WP_007666094.1">
    <property type="nucleotide sequence ID" value="NZ_CAKW01000024.1"/>
</dbReference>
<dbReference type="Proteomes" id="UP000009340">
    <property type="component" value="Unassembled WGS sequence"/>
</dbReference>
<dbReference type="STRING" id="1073999.AFK62_07490"/>
<evidence type="ECO:0000313" key="2">
    <source>
        <dbReference type="EMBL" id="CCJ71409.1"/>
    </source>
</evidence>